<proteinExistence type="predicted"/>
<protein>
    <submittedName>
        <fullName evidence="2">Gluconate 2-dehydrogenase subunit 3 family protein</fullName>
    </submittedName>
</protein>
<dbReference type="EMBL" id="JAQQLI010000005">
    <property type="protein sequence ID" value="MDC7785052.1"/>
    <property type="molecule type" value="Genomic_DNA"/>
</dbReference>
<evidence type="ECO:0000313" key="3">
    <source>
        <dbReference type="Proteomes" id="UP001165652"/>
    </source>
</evidence>
<comment type="caution">
    <text evidence="2">The sequence shown here is derived from an EMBL/GenBank/DDBJ whole genome shotgun (WGS) entry which is preliminary data.</text>
</comment>
<dbReference type="InterPro" id="IPR019546">
    <property type="entry name" value="TAT_signal_bac_arc"/>
</dbReference>
<reference evidence="2" key="2">
    <citation type="submission" date="2023-02" db="EMBL/GenBank/DDBJ databases">
        <authorList>
            <person name="Rayyan A."/>
            <person name="Meyer T."/>
            <person name="Kyndt J.A."/>
        </authorList>
    </citation>
    <scope>NUCLEOTIDE SEQUENCE</scope>
    <source>
        <strain evidence="2">DSM 9987</strain>
    </source>
</reference>
<keyword evidence="3" id="KW-1185">Reference proteome</keyword>
<reference evidence="2" key="1">
    <citation type="journal article" date="2023" name="Microbiol Resour">
        <title>Genome Sequences of Rhodoplanes serenus and Two Thermotolerant Strains, Rhodoplanes tepidamans and 'Rhodoplanes cryptolactis,' Further Refine the Genus.</title>
        <authorList>
            <person name="Rayyan A.A."/>
            <person name="Kyndt J.A."/>
        </authorList>
    </citation>
    <scope>NUCLEOTIDE SEQUENCE</scope>
    <source>
        <strain evidence="2">DSM 9987</strain>
    </source>
</reference>
<name>A0ABT5J5W9_RHOTP</name>
<dbReference type="PROSITE" id="PS51318">
    <property type="entry name" value="TAT"/>
    <property type="match status" value="1"/>
</dbReference>
<organism evidence="2 3">
    <name type="scientific">Rhodoplanes tepidamans</name>
    <name type="common">Rhodoplanes cryptolactis</name>
    <dbReference type="NCBI Taxonomy" id="200616"/>
    <lineage>
        <taxon>Bacteria</taxon>
        <taxon>Pseudomonadati</taxon>
        <taxon>Pseudomonadota</taxon>
        <taxon>Alphaproteobacteria</taxon>
        <taxon>Hyphomicrobiales</taxon>
        <taxon>Nitrobacteraceae</taxon>
        <taxon>Rhodoplanes</taxon>
    </lineage>
</organism>
<gene>
    <name evidence="2" type="ORF">PQJ73_05095</name>
</gene>
<accession>A0ABT5J5W9</accession>
<evidence type="ECO:0000313" key="2">
    <source>
        <dbReference type="EMBL" id="MDC7785052.1"/>
    </source>
</evidence>
<dbReference type="NCBIfam" id="TIGR01409">
    <property type="entry name" value="TAT_signal_seq"/>
    <property type="match status" value="1"/>
</dbReference>
<dbReference type="Proteomes" id="UP001165652">
    <property type="component" value="Unassembled WGS sequence"/>
</dbReference>
<dbReference type="RefSeq" id="WP_272775902.1">
    <property type="nucleotide sequence ID" value="NZ_JAQQLI010000005.1"/>
</dbReference>
<dbReference type="Pfam" id="PF13618">
    <property type="entry name" value="Gluconate_2-dh3"/>
    <property type="match status" value="1"/>
</dbReference>
<dbReference type="InterPro" id="IPR027056">
    <property type="entry name" value="Gluconate_2DH_su3"/>
</dbReference>
<sequence>MTSIPRRDFLHGSAVLGVGVALGSYASARPAGSEPGYVFFDRAEAAFVEAAVDRLIPPEADWPGAREAGVPSYIDRQLAGPYGEGERLYLAGPIRPGMPGQGYQLGLTPAQLYRTSLAAIGEALGQRGLDFAAAPAGEQDAFLTNLERGRLRIADFPSSIFFETLLANTIEGWFADPAYGGNRDMVSWRMVGFPGAYAAYLDLYTRHGLHFTRPPLSMMDAGPHHHGAPADPSPRGTPPARHTHP</sequence>
<evidence type="ECO:0000256" key="1">
    <source>
        <dbReference type="SAM" id="MobiDB-lite"/>
    </source>
</evidence>
<feature type="region of interest" description="Disordered" evidence="1">
    <location>
        <begin position="218"/>
        <end position="245"/>
    </location>
</feature>
<dbReference type="InterPro" id="IPR006311">
    <property type="entry name" value="TAT_signal"/>
</dbReference>